<dbReference type="InterPro" id="IPR036770">
    <property type="entry name" value="Ankyrin_rpt-contain_sf"/>
</dbReference>
<feature type="compositionally biased region" description="Polar residues" evidence="2">
    <location>
        <begin position="224"/>
        <end position="242"/>
    </location>
</feature>
<dbReference type="InterPro" id="IPR002110">
    <property type="entry name" value="Ankyrin_rpt"/>
</dbReference>
<dbReference type="AlphaFoldDB" id="A0A5E4D2U4"/>
<evidence type="ECO:0000256" key="2">
    <source>
        <dbReference type="SAM" id="MobiDB-lite"/>
    </source>
</evidence>
<dbReference type="Gene3D" id="1.25.40.20">
    <property type="entry name" value="Ankyrin repeat-containing domain"/>
    <property type="match status" value="1"/>
</dbReference>
<feature type="region of interest" description="Disordered" evidence="2">
    <location>
        <begin position="117"/>
        <end position="168"/>
    </location>
</feature>
<comment type="caution">
    <text evidence="3">The sequence shown here is derived from an EMBL/GenBank/DDBJ whole genome shotgun (WGS) entry which is preliminary data.</text>
</comment>
<evidence type="ECO:0000256" key="1">
    <source>
        <dbReference type="PROSITE-ProRule" id="PRU00023"/>
    </source>
</evidence>
<dbReference type="EMBL" id="CABDUW010002924">
    <property type="protein sequence ID" value="VTJ88348.1"/>
    <property type="molecule type" value="Genomic_DNA"/>
</dbReference>
<feature type="compositionally biased region" description="Polar residues" evidence="2">
    <location>
        <begin position="125"/>
        <end position="134"/>
    </location>
</feature>
<sequence>MITFLKTLGAIRVRAKVVGYNPTGRLHKAARDGNLEEVRHLLVQGSCHVNDIDKKNRTALMLAVRYESPDIIKLLIEGGIDVFAEDVDGGTALYYSVASGCNMKIMFDCTEAKRKMRKNTKEGSESSTEDSLTGYSDKPGPSDSMLDEGSNQSDAKPPGQDGSGRGEELIPGWVVPLAEAPGSVFPARPRYPSRTCSGLRPPEEGRARASRKNIAREKELCEDFQQSSKDGAISDTGTQENKTLFDNSCTECQKEDEDENNLVQFFSIKTSFFSATDSK</sequence>
<dbReference type="Proteomes" id="UP000335636">
    <property type="component" value="Unassembled WGS sequence"/>
</dbReference>
<dbReference type="SMART" id="SM00248">
    <property type="entry name" value="ANK"/>
    <property type="match status" value="2"/>
</dbReference>
<feature type="non-terminal residue" evidence="3">
    <location>
        <position position="279"/>
    </location>
</feature>
<dbReference type="InterPro" id="IPR050657">
    <property type="entry name" value="Ankyrin_repeat_domain"/>
</dbReference>
<evidence type="ECO:0000313" key="4">
    <source>
        <dbReference type="Proteomes" id="UP000335636"/>
    </source>
</evidence>
<feature type="region of interest" description="Disordered" evidence="2">
    <location>
        <begin position="182"/>
        <end position="242"/>
    </location>
</feature>
<keyword evidence="4" id="KW-1185">Reference proteome</keyword>
<protein>
    <submittedName>
        <fullName evidence="3">Uncharacterized protein</fullName>
    </submittedName>
</protein>
<keyword evidence="1" id="KW-0040">ANK repeat</keyword>
<dbReference type="PANTHER" id="PTHR24147">
    <property type="entry name" value="ANKYRIN REPEAT DOMAIN 36-RELATED"/>
    <property type="match status" value="1"/>
</dbReference>
<feature type="repeat" description="ANK" evidence="1">
    <location>
        <begin position="55"/>
        <end position="87"/>
    </location>
</feature>
<organism evidence="3 4">
    <name type="scientific">Marmota monax</name>
    <name type="common">Woodchuck</name>
    <dbReference type="NCBI Taxonomy" id="9995"/>
    <lineage>
        <taxon>Eukaryota</taxon>
        <taxon>Metazoa</taxon>
        <taxon>Chordata</taxon>
        <taxon>Craniata</taxon>
        <taxon>Vertebrata</taxon>
        <taxon>Euteleostomi</taxon>
        <taxon>Mammalia</taxon>
        <taxon>Eutheria</taxon>
        <taxon>Euarchontoglires</taxon>
        <taxon>Glires</taxon>
        <taxon>Rodentia</taxon>
        <taxon>Sciuromorpha</taxon>
        <taxon>Sciuridae</taxon>
        <taxon>Xerinae</taxon>
        <taxon>Marmotini</taxon>
        <taxon>Marmota</taxon>
    </lineage>
</organism>
<accession>A0A5E4D2U4</accession>
<reference evidence="3" key="1">
    <citation type="submission" date="2019-04" db="EMBL/GenBank/DDBJ databases">
        <authorList>
            <person name="Alioto T."/>
            <person name="Alioto T."/>
        </authorList>
    </citation>
    <scope>NUCLEOTIDE SEQUENCE [LARGE SCALE GENOMIC DNA]</scope>
</reference>
<dbReference type="SUPFAM" id="SSF48403">
    <property type="entry name" value="Ankyrin repeat"/>
    <property type="match status" value="1"/>
</dbReference>
<proteinExistence type="predicted"/>
<dbReference type="PANTHER" id="PTHR24147:SF64">
    <property type="entry name" value="ANKYRIN REPEAT DOMAIN-CONTAINING PROTEIN 19-RELATED"/>
    <property type="match status" value="1"/>
</dbReference>
<evidence type="ECO:0000313" key="3">
    <source>
        <dbReference type="EMBL" id="VTJ88348.1"/>
    </source>
</evidence>
<dbReference type="Pfam" id="PF12796">
    <property type="entry name" value="Ank_2"/>
    <property type="match status" value="1"/>
</dbReference>
<dbReference type="PROSITE" id="PS50088">
    <property type="entry name" value="ANK_REPEAT"/>
    <property type="match status" value="1"/>
</dbReference>
<name>A0A5E4D2U4_MARMO</name>
<dbReference type="PROSITE" id="PS50297">
    <property type="entry name" value="ANK_REP_REGION"/>
    <property type="match status" value="1"/>
</dbReference>
<gene>
    <name evidence="3" type="ORF">MONAX_5E046789</name>
</gene>